<dbReference type="InterPro" id="IPR029058">
    <property type="entry name" value="AB_hydrolase_fold"/>
</dbReference>
<dbReference type="EMBL" id="CP158375">
    <property type="protein sequence ID" value="XDO97386.1"/>
    <property type="molecule type" value="Genomic_DNA"/>
</dbReference>
<dbReference type="Pfam" id="PF12146">
    <property type="entry name" value="Hydrolase_4"/>
    <property type="match status" value="1"/>
</dbReference>
<keyword evidence="2" id="KW-0378">Hydrolase</keyword>
<dbReference type="InterPro" id="IPR051044">
    <property type="entry name" value="MAG_DAG_Lipase"/>
</dbReference>
<feature type="domain" description="Serine aminopeptidase S33" evidence="1">
    <location>
        <begin position="41"/>
        <end position="298"/>
    </location>
</feature>
<dbReference type="AlphaFoldDB" id="A0AB39KVX7"/>
<dbReference type="InterPro" id="IPR022742">
    <property type="entry name" value="Hydrolase_4"/>
</dbReference>
<proteinExistence type="predicted"/>
<dbReference type="Gene3D" id="3.40.50.1820">
    <property type="entry name" value="alpha/beta hydrolase"/>
    <property type="match status" value="1"/>
</dbReference>
<accession>A0AB39KVX7</accession>
<evidence type="ECO:0000259" key="1">
    <source>
        <dbReference type="Pfam" id="PF12146"/>
    </source>
</evidence>
<protein>
    <submittedName>
        <fullName evidence="2">Alpha/beta hydrolase</fullName>
    </submittedName>
</protein>
<organism evidence="2">
    <name type="scientific">Caulobacter sp. 73W</name>
    <dbReference type="NCBI Taxonomy" id="3161137"/>
    <lineage>
        <taxon>Bacteria</taxon>
        <taxon>Pseudomonadati</taxon>
        <taxon>Pseudomonadota</taxon>
        <taxon>Alphaproteobacteria</taxon>
        <taxon>Caulobacterales</taxon>
        <taxon>Caulobacteraceae</taxon>
        <taxon>Caulobacter</taxon>
    </lineage>
</organism>
<dbReference type="PANTHER" id="PTHR11614">
    <property type="entry name" value="PHOSPHOLIPASE-RELATED"/>
    <property type="match status" value="1"/>
</dbReference>
<dbReference type="GO" id="GO:0016787">
    <property type="term" value="F:hydrolase activity"/>
    <property type="evidence" value="ECO:0007669"/>
    <property type="project" value="UniProtKB-KW"/>
</dbReference>
<name>A0AB39KVX7_9CAUL</name>
<evidence type="ECO:0000313" key="2">
    <source>
        <dbReference type="EMBL" id="XDO97386.1"/>
    </source>
</evidence>
<sequence>MRPAPLLDIAEAPVPAGGQAEWFTGAKGATLRAALFPATGSPKGSVVLSGGRTEPIEKYYEVIRDLTGRGFTVLAHDWRGQGLSQRLLPDRLKGHAAGHADFMIDYQALLAQFESRLPKPWIAMAHSMGGCLTMLALTRGETRFSGAILSAPMLGLPLGGRPFWMGRAMASVQTLIGRGGVYMSEAAGKGGGGAAAFEEQVLTHDKGRYDAWMTQLAANPDLDLGGVTWGWVDFALSAFAWMRAPGRLEKVTIPVVILSAGEEKLVWNPDARMVAGRLPKGKFIEVAGSYHEILMETDDKRAVFWREFDALAAAL</sequence>
<reference evidence="2" key="1">
    <citation type="submission" date="2024-06" db="EMBL/GenBank/DDBJ databases">
        <title>Caulobacter inopinatus, sp. nov.</title>
        <authorList>
            <person name="Donachie S.P."/>
        </authorList>
    </citation>
    <scope>NUCLEOTIDE SEQUENCE</scope>
    <source>
        <strain evidence="2">73W</strain>
    </source>
</reference>
<dbReference type="SUPFAM" id="SSF53474">
    <property type="entry name" value="alpha/beta-Hydrolases"/>
    <property type="match status" value="1"/>
</dbReference>
<dbReference type="RefSeq" id="WP_369060572.1">
    <property type="nucleotide sequence ID" value="NZ_CP158375.1"/>
</dbReference>
<gene>
    <name evidence="2" type="ORF">ABOZ73_02925</name>
</gene>